<evidence type="ECO:0000256" key="1">
    <source>
        <dbReference type="ARBA" id="ARBA00023186"/>
    </source>
</evidence>
<dbReference type="InterPro" id="IPR020818">
    <property type="entry name" value="Chaperonin_GroES"/>
</dbReference>
<dbReference type="Pfam" id="PF00166">
    <property type="entry name" value="Cpn10"/>
    <property type="match status" value="1"/>
</dbReference>
<dbReference type="Gene3D" id="2.30.33.40">
    <property type="entry name" value="GroES chaperonin"/>
    <property type="match status" value="1"/>
</dbReference>
<dbReference type="SUPFAM" id="SSF50129">
    <property type="entry name" value="GroES-like"/>
    <property type="match status" value="1"/>
</dbReference>
<evidence type="ECO:0000313" key="2">
    <source>
        <dbReference type="EMBL" id="ASN63769.1"/>
    </source>
</evidence>
<reference evidence="2" key="1">
    <citation type="submission" date="2016-03" db="EMBL/GenBank/DDBJ databases">
        <title>Novel chaperonins are prevalent in the virioplankton and link to viral biology and ecology.</title>
        <authorList>
            <person name="Marine R.L."/>
            <person name="Nasko D.J."/>
            <person name="Polson S.W."/>
            <person name="Wommack K.E."/>
        </authorList>
    </citation>
    <scope>NUCLEOTIDE SEQUENCE</scope>
</reference>
<dbReference type="InterPro" id="IPR011032">
    <property type="entry name" value="GroES-like_sf"/>
</dbReference>
<dbReference type="CDD" id="cd00320">
    <property type="entry name" value="cpn10"/>
    <property type="match status" value="1"/>
</dbReference>
<proteinExistence type="predicted"/>
<protein>
    <submittedName>
        <fullName evidence="2">Co-chaperonin GroES</fullName>
    </submittedName>
</protein>
<sequence length="92" mass="10273">MMNKLFPLKKQILIKANSQEAVTTSGLILEGTTLVDSRTATVIRVGPDVTVVKPGYVVYVNWTKALPVKIEGKEFSFIEEENLVAIYDNMEQ</sequence>
<dbReference type="SMART" id="SM00883">
    <property type="entry name" value="Cpn10"/>
    <property type="match status" value="1"/>
</dbReference>
<dbReference type="GO" id="GO:0005524">
    <property type="term" value="F:ATP binding"/>
    <property type="evidence" value="ECO:0007669"/>
    <property type="project" value="InterPro"/>
</dbReference>
<keyword evidence="1" id="KW-0143">Chaperone</keyword>
<dbReference type="EMBL" id="KU971175">
    <property type="protein sequence ID" value="ASN63769.1"/>
    <property type="molecule type" value="Genomic_DNA"/>
</dbReference>
<accession>A0A221S493</accession>
<dbReference type="InterPro" id="IPR037124">
    <property type="entry name" value="Chaperonin_GroES_sf"/>
</dbReference>
<dbReference type="GO" id="GO:0044183">
    <property type="term" value="F:protein folding chaperone"/>
    <property type="evidence" value="ECO:0007669"/>
    <property type="project" value="InterPro"/>
</dbReference>
<gene>
    <name evidence="2" type="primary">groES</name>
</gene>
<organism evidence="2">
    <name type="scientific">uncultured virus</name>
    <dbReference type="NCBI Taxonomy" id="340016"/>
    <lineage>
        <taxon>Viruses</taxon>
        <taxon>environmental samples</taxon>
    </lineage>
</organism>
<name>A0A221S493_9VIRU</name>